<dbReference type="AlphaFoldDB" id="A0A1V6NPU7"/>
<accession>A0A1V6NPU7</accession>
<gene>
    <name evidence="1" type="ORF">PENPOL_c004G04143</name>
</gene>
<dbReference type="OrthoDB" id="4339062at2759"/>
<name>A0A1V6NPU7_PENPO</name>
<reference evidence="2" key="1">
    <citation type="journal article" date="2017" name="Nat. Microbiol.">
        <title>Global analysis of biosynthetic gene clusters reveals vast potential of secondary metabolite production in Penicillium species.</title>
        <authorList>
            <person name="Nielsen J.C."/>
            <person name="Grijseels S."/>
            <person name="Prigent S."/>
            <person name="Ji B."/>
            <person name="Dainat J."/>
            <person name="Nielsen K.F."/>
            <person name="Frisvad J.C."/>
            <person name="Workman M."/>
            <person name="Nielsen J."/>
        </authorList>
    </citation>
    <scope>NUCLEOTIDE SEQUENCE [LARGE SCALE GENOMIC DNA]</scope>
    <source>
        <strain evidence="2">IBT 4502</strain>
    </source>
</reference>
<organism evidence="1 2">
    <name type="scientific">Penicillium polonicum</name>
    <dbReference type="NCBI Taxonomy" id="60169"/>
    <lineage>
        <taxon>Eukaryota</taxon>
        <taxon>Fungi</taxon>
        <taxon>Dikarya</taxon>
        <taxon>Ascomycota</taxon>
        <taxon>Pezizomycotina</taxon>
        <taxon>Eurotiomycetes</taxon>
        <taxon>Eurotiomycetidae</taxon>
        <taxon>Eurotiales</taxon>
        <taxon>Aspergillaceae</taxon>
        <taxon>Penicillium</taxon>
    </lineage>
</organism>
<dbReference type="Proteomes" id="UP000191408">
    <property type="component" value="Unassembled WGS sequence"/>
</dbReference>
<evidence type="ECO:0000313" key="1">
    <source>
        <dbReference type="EMBL" id="OQD66680.1"/>
    </source>
</evidence>
<keyword evidence="2" id="KW-1185">Reference proteome</keyword>
<sequence>MSPTSPTSPTTGNSSADLSIWEQAYHEAWRHFQASILDTLDMLGCLGLSPEHRQMTIEQLGRLPIEVDNIRRTGQAMFQHVPGCQTVRGHHLTYFIDDFIRDCHMLDFKLNMMSWRLMNRPNSERTVYNRLLRLLNSINDRIPN</sequence>
<dbReference type="EMBL" id="MDYM01000004">
    <property type="protein sequence ID" value="OQD66680.1"/>
    <property type="molecule type" value="Genomic_DNA"/>
</dbReference>
<comment type="caution">
    <text evidence="1">The sequence shown here is derived from an EMBL/GenBank/DDBJ whole genome shotgun (WGS) entry which is preliminary data.</text>
</comment>
<evidence type="ECO:0000313" key="2">
    <source>
        <dbReference type="Proteomes" id="UP000191408"/>
    </source>
</evidence>
<proteinExistence type="predicted"/>
<protein>
    <submittedName>
        <fullName evidence="1">Uncharacterized protein</fullName>
    </submittedName>
</protein>